<reference evidence="2 3" key="1">
    <citation type="submission" date="2014-12" db="EMBL/GenBank/DDBJ databases">
        <title>Genome assembly of Enhygromyxa salina DSM 15201.</title>
        <authorList>
            <person name="Sharma G."/>
            <person name="Subramanian S."/>
        </authorList>
    </citation>
    <scope>NUCLEOTIDE SEQUENCE [LARGE SCALE GENOMIC DNA]</scope>
    <source>
        <strain evidence="2 3">DSM 15201</strain>
    </source>
</reference>
<evidence type="ECO:0000313" key="3">
    <source>
        <dbReference type="Proteomes" id="UP000031599"/>
    </source>
</evidence>
<protein>
    <recommendedName>
        <fullName evidence="4">DUF3540 domain-containing protein</fullName>
    </recommendedName>
</protein>
<accession>A0A0C2DDL5</accession>
<proteinExistence type="predicted"/>
<dbReference type="Pfam" id="PF12059">
    <property type="entry name" value="DUF3540"/>
    <property type="match status" value="1"/>
</dbReference>
<sequence>MMPMPMPMHAHDLSRQPQTPTAELVDGPATVISRAGAHLQLARDDQEFVALRASSCLLEPAPGDRVWCVGLGAERYVIAVLVRAVDEGTTLSVDGDLHLVAGGRVSLAAVEGIVLATPAKLEVDADELRVKASRARVLFEDVSAFARTLVASFMHATRLGTTLEMFVDNITQRSKQVQRCVEGVEMSEAGTLIQRTHGTAHIQAKQALINGTQLTKIDGQQVQLG</sequence>
<dbReference type="EMBL" id="JMCC02000021">
    <property type="protein sequence ID" value="KIG17722.1"/>
    <property type="molecule type" value="Genomic_DNA"/>
</dbReference>
<feature type="region of interest" description="Disordered" evidence="1">
    <location>
        <begin position="1"/>
        <end position="21"/>
    </location>
</feature>
<organism evidence="2 3">
    <name type="scientific">Enhygromyxa salina</name>
    <dbReference type="NCBI Taxonomy" id="215803"/>
    <lineage>
        <taxon>Bacteria</taxon>
        <taxon>Pseudomonadati</taxon>
        <taxon>Myxococcota</taxon>
        <taxon>Polyangia</taxon>
        <taxon>Nannocystales</taxon>
        <taxon>Nannocystaceae</taxon>
        <taxon>Enhygromyxa</taxon>
    </lineage>
</organism>
<comment type="caution">
    <text evidence="2">The sequence shown here is derived from an EMBL/GenBank/DDBJ whole genome shotgun (WGS) entry which is preliminary data.</text>
</comment>
<gene>
    <name evidence="2" type="ORF">DB30_02997</name>
</gene>
<name>A0A0C2DDL5_9BACT</name>
<dbReference type="InterPro" id="IPR021927">
    <property type="entry name" value="DUF3540"/>
</dbReference>
<dbReference type="Proteomes" id="UP000031599">
    <property type="component" value="Unassembled WGS sequence"/>
</dbReference>
<evidence type="ECO:0000256" key="1">
    <source>
        <dbReference type="SAM" id="MobiDB-lite"/>
    </source>
</evidence>
<evidence type="ECO:0008006" key="4">
    <source>
        <dbReference type="Google" id="ProtNLM"/>
    </source>
</evidence>
<dbReference type="AlphaFoldDB" id="A0A0C2DDL5"/>
<evidence type="ECO:0000313" key="2">
    <source>
        <dbReference type="EMBL" id="KIG17722.1"/>
    </source>
</evidence>